<gene>
    <name evidence="1" type="ORF">RCL2_000311300</name>
</gene>
<dbReference type="EMBL" id="BLAL01000017">
    <property type="protein sequence ID" value="GES75692.1"/>
    <property type="molecule type" value="Genomic_DNA"/>
</dbReference>
<evidence type="ECO:0000313" key="2">
    <source>
        <dbReference type="Proteomes" id="UP000615446"/>
    </source>
</evidence>
<accession>A0A8H3KYH6</accession>
<protein>
    <submittedName>
        <fullName evidence="1">Uncharacterized protein</fullName>
    </submittedName>
</protein>
<reference evidence="1" key="1">
    <citation type="submission" date="2019-10" db="EMBL/GenBank/DDBJ databases">
        <title>Conservation and host-specific expression of non-tandemly repeated heterogenous ribosome RNA gene in arbuscular mycorrhizal fungi.</title>
        <authorList>
            <person name="Maeda T."/>
            <person name="Kobayashi Y."/>
            <person name="Nakagawa T."/>
            <person name="Ezawa T."/>
            <person name="Yamaguchi K."/>
            <person name="Bino T."/>
            <person name="Nishimoto Y."/>
            <person name="Shigenobu S."/>
            <person name="Kawaguchi M."/>
        </authorList>
    </citation>
    <scope>NUCLEOTIDE SEQUENCE</scope>
    <source>
        <strain evidence="1">HR1</strain>
    </source>
</reference>
<dbReference type="Proteomes" id="UP000615446">
    <property type="component" value="Unassembled WGS sequence"/>
</dbReference>
<evidence type="ECO:0000313" key="1">
    <source>
        <dbReference type="EMBL" id="GES75692.1"/>
    </source>
</evidence>
<sequence>MKIKRIDLVEMKNVKTREIPLEIWFDLCGRSIFIIQKDVLSKTPFLAHALWWRGYVLLALDVAIIASAQKIETCTHRFCYKDFRLRRSSLSLKLKDRDSFAALLSDLMDSFFLQLEDSMILCLGLIIV</sequence>
<comment type="caution">
    <text evidence="1">The sequence shown here is derived from an EMBL/GenBank/DDBJ whole genome shotgun (WGS) entry which is preliminary data.</text>
</comment>
<name>A0A8H3KYH6_9GLOM</name>
<dbReference type="AlphaFoldDB" id="A0A8H3KYH6"/>
<proteinExistence type="predicted"/>
<organism evidence="1 2">
    <name type="scientific">Rhizophagus clarus</name>
    <dbReference type="NCBI Taxonomy" id="94130"/>
    <lineage>
        <taxon>Eukaryota</taxon>
        <taxon>Fungi</taxon>
        <taxon>Fungi incertae sedis</taxon>
        <taxon>Mucoromycota</taxon>
        <taxon>Glomeromycotina</taxon>
        <taxon>Glomeromycetes</taxon>
        <taxon>Glomerales</taxon>
        <taxon>Glomeraceae</taxon>
        <taxon>Rhizophagus</taxon>
    </lineage>
</organism>